<sequence>MSVSIAVFGLHGSLGQPTIDAINSGKFDNKLKFPVKAITRKDKTSTDRIEYIKTEINPDTVDSIAAKLPGVDVIIELLACTPDLFACTEQIVAKVKPKLFIPSQFGSDYTVCNEFVPGMFYNKISHSENVRKMGVKAVDIITTFFAQPGLYMYEVVGHLGIDPKTKSYFQIGDLNTKVPFTRVEDIGYVVLAVSTTPIDTLPDEIKVKSGSISYADAIDKYEQTHDVKLEKSSEITTDEARKQLNEKLKQTGGFNWNDFLWYLHVIGAHGIDYDEKDNELINPNQSVWEWTKY</sequence>
<dbReference type="Gene3D" id="3.90.25.10">
    <property type="entry name" value="UDP-galactose 4-epimerase, domain 1"/>
    <property type="match status" value="1"/>
</dbReference>
<dbReference type="GeneID" id="18871111"/>
<dbReference type="InterPro" id="IPR008030">
    <property type="entry name" value="NmrA-like"/>
</dbReference>
<gene>
    <name evidence="4" type="ORF">SPAPADRAFT_158033</name>
</gene>
<dbReference type="Proteomes" id="UP000000709">
    <property type="component" value="Unassembled WGS sequence"/>
</dbReference>
<keyword evidence="5" id="KW-1185">Reference proteome</keyword>
<dbReference type="InterPro" id="IPR051609">
    <property type="entry name" value="NmrA/Isoflavone_reductase-like"/>
</dbReference>
<reference evidence="4 5" key="1">
    <citation type="journal article" date="2011" name="Proc. Natl. Acad. Sci. U.S.A.">
        <title>Comparative genomics of xylose-fermenting fungi for enhanced biofuel production.</title>
        <authorList>
            <person name="Wohlbach D.J."/>
            <person name="Kuo A."/>
            <person name="Sato T.K."/>
            <person name="Potts K.M."/>
            <person name="Salamov A.A."/>
            <person name="LaButti K.M."/>
            <person name="Sun H."/>
            <person name="Clum A."/>
            <person name="Pangilinan J.L."/>
            <person name="Lindquist E.A."/>
            <person name="Lucas S."/>
            <person name="Lapidus A."/>
            <person name="Jin M."/>
            <person name="Gunawan C."/>
            <person name="Balan V."/>
            <person name="Dale B.E."/>
            <person name="Jeffries T.W."/>
            <person name="Zinkel R."/>
            <person name="Barry K.W."/>
            <person name="Grigoriev I.V."/>
            <person name="Gasch A.P."/>
        </authorList>
    </citation>
    <scope>NUCLEOTIDE SEQUENCE [LARGE SCALE GENOMIC DNA]</scope>
    <source>
        <strain evidence="5">NRRL Y-27907 / 11-Y1</strain>
    </source>
</reference>
<name>G3AV89_SPAPN</name>
<feature type="domain" description="NmrA-like" evidence="3">
    <location>
        <begin position="4"/>
        <end position="232"/>
    </location>
</feature>
<dbReference type="EMBL" id="GL996506">
    <property type="protein sequence ID" value="EGW29892.1"/>
    <property type="molecule type" value="Genomic_DNA"/>
</dbReference>
<evidence type="ECO:0000256" key="2">
    <source>
        <dbReference type="ARBA" id="ARBA00023002"/>
    </source>
</evidence>
<evidence type="ECO:0000313" key="5">
    <source>
        <dbReference type="Proteomes" id="UP000000709"/>
    </source>
</evidence>
<evidence type="ECO:0000313" key="4">
    <source>
        <dbReference type="EMBL" id="EGW29892.1"/>
    </source>
</evidence>
<dbReference type="RefSeq" id="XP_007377658.1">
    <property type="nucleotide sequence ID" value="XM_007377596.1"/>
</dbReference>
<dbReference type="OMA" id="IHTHNEL"/>
<dbReference type="KEGG" id="spaa:SPAPADRAFT_158033"/>
<organism evidence="5">
    <name type="scientific">Spathaspora passalidarum (strain NRRL Y-27907 / 11-Y1)</name>
    <dbReference type="NCBI Taxonomy" id="619300"/>
    <lineage>
        <taxon>Eukaryota</taxon>
        <taxon>Fungi</taxon>
        <taxon>Dikarya</taxon>
        <taxon>Ascomycota</taxon>
        <taxon>Saccharomycotina</taxon>
        <taxon>Pichiomycetes</taxon>
        <taxon>Debaryomycetaceae</taxon>
        <taxon>Spathaspora</taxon>
    </lineage>
</organism>
<evidence type="ECO:0000259" key="3">
    <source>
        <dbReference type="Pfam" id="PF05368"/>
    </source>
</evidence>
<evidence type="ECO:0000256" key="1">
    <source>
        <dbReference type="ARBA" id="ARBA00022857"/>
    </source>
</evidence>
<dbReference type="GO" id="GO:0016491">
    <property type="term" value="F:oxidoreductase activity"/>
    <property type="evidence" value="ECO:0007669"/>
    <property type="project" value="UniProtKB-KW"/>
</dbReference>
<proteinExistence type="predicted"/>
<dbReference type="OrthoDB" id="9974981at2759"/>
<keyword evidence="2" id="KW-0560">Oxidoreductase</keyword>
<dbReference type="eggNOG" id="ENOG502S12R">
    <property type="taxonomic scope" value="Eukaryota"/>
</dbReference>
<accession>G3AV89</accession>
<dbReference type="PANTHER" id="PTHR47706:SF9">
    <property type="entry name" value="NMRA-LIKE DOMAIN-CONTAINING PROTEIN-RELATED"/>
    <property type="match status" value="1"/>
</dbReference>
<dbReference type="InParanoid" id="G3AV89"/>
<dbReference type="InterPro" id="IPR036291">
    <property type="entry name" value="NAD(P)-bd_dom_sf"/>
</dbReference>
<dbReference type="AlphaFoldDB" id="G3AV89"/>
<dbReference type="Gene3D" id="3.40.50.720">
    <property type="entry name" value="NAD(P)-binding Rossmann-like Domain"/>
    <property type="match status" value="1"/>
</dbReference>
<dbReference type="Pfam" id="PF05368">
    <property type="entry name" value="NmrA"/>
    <property type="match status" value="1"/>
</dbReference>
<dbReference type="HOGENOM" id="CLU_058266_0_0_1"/>
<dbReference type="SUPFAM" id="SSF51735">
    <property type="entry name" value="NAD(P)-binding Rossmann-fold domains"/>
    <property type="match status" value="1"/>
</dbReference>
<protein>
    <submittedName>
        <fullName evidence="4">CIP1 protein</fullName>
    </submittedName>
</protein>
<keyword evidence="1" id="KW-0521">NADP</keyword>
<dbReference type="PANTHER" id="PTHR47706">
    <property type="entry name" value="NMRA-LIKE FAMILY PROTEIN"/>
    <property type="match status" value="1"/>
</dbReference>